<evidence type="ECO:0000313" key="1">
    <source>
        <dbReference type="EMBL" id="VVC92468.1"/>
    </source>
</evidence>
<organism evidence="1 2">
    <name type="scientific">Leptidea sinapis</name>
    <dbReference type="NCBI Taxonomy" id="189913"/>
    <lineage>
        <taxon>Eukaryota</taxon>
        <taxon>Metazoa</taxon>
        <taxon>Ecdysozoa</taxon>
        <taxon>Arthropoda</taxon>
        <taxon>Hexapoda</taxon>
        <taxon>Insecta</taxon>
        <taxon>Pterygota</taxon>
        <taxon>Neoptera</taxon>
        <taxon>Endopterygota</taxon>
        <taxon>Lepidoptera</taxon>
        <taxon>Glossata</taxon>
        <taxon>Ditrysia</taxon>
        <taxon>Papilionoidea</taxon>
        <taxon>Pieridae</taxon>
        <taxon>Dismorphiinae</taxon>
        <taxon>Leptidea</taxon>
    </lineage>
</organism>
<name>A0A5E4Q436_9NEOP</name>
<dbReference type="AlphaFoldDB" id="A0A5E4Q436"/>
<protein>
    <submittedName>
        <fullName evidence="1">Uncharacterized protein</fullName>
    </submittedName>
</protein>
<dbReference type="Proteomes" id="UP000324832">
    <property type="component" value="Unassembled WGS sequence"/>
</dbReference>
<evidence type="ECO:0000313" key="2">
    <source>
        <dbReference type="Proteomes" id="UP000324832"/>
    </source>
</evidence>
<reference evidence="1 2" key="1">
    <citation type="submission" date="2017-07" db="EMBL/GenBank/DDBJ databases">
        <authorList>
            <person name="Talla V."/>
            <person name="Backstrom N."/>
        </authorList>
    </citation>
    <scope>NUCLEOTIDE SEQUENCE [LARGE SCALE GENOMIC DNA]</scope>
</reference>
<gene>
    <name evidence="1" type="ORF">LSINAPIS_LOCUS4915</name>
</gene>
<proteinExistence type="predicted"/>
<sequence length="67" mass="7809">MKWVWQELLIFFHSCDLSPHLFKKQCKYYCVAKHKHIDFMPVSLQGEGKCLVLSRQQGLSLKNIAAS</sequence>
<dbReference type="EMBL" id="FZQP02001326">
    <property type="protein sequence ID" value="VVC92468.1"/>
    <property type="molecule type" value="Genomic_DNA"/>
</dbReference>
<keyword evidence="2" id="KW-1185">Reference proteome</keyword>
<accession>A0A5E4Q436</accession>